<sequence length="43" mass="4990">LNTTPIQPYSNTTKQLQKHTFTTYKDQISKNLIEATPNLQQKL</sequence>
<accession>A0A9N9IXX0</accession>
<feature type="non-terminal residue" evidence="1">
    <location>
        <position position="1"/>
    </location>
</feature>
<comment type="caution">
    <text evidence="1">The sequence shown here is derived from an EMBL/GenBank/DDBJ whole genome shotgun (WGS) entry which is preliminary data.</text>
</comment>
<gene>
    <name evidence="1" type="ORF">ALEPTO_LOCUS13428</name>
</gene>
<evidence type="ECO:0000313" key="1">
    <source>
        <dbReference type="EMBL" id="CAG8754675.1"/>
    </source>
</evidence>
<organism evidence="1 2">
    <name type="scientific">Ambispora leptoticha</name>
    <dbReference type="NCBI Taxonomy" id="144679"/>
    <lineage>
        <taxon>Eukaryota</taxon>
        <taxon>Fungi</taxon>
        <taxon>Fungi incertae sedis</taxon>
        <taxon>Mucoromycota</taxon>
        <taxon>Glomeromycotina</taxon>
        <taxon>Glomeromycetes</taxon>
        <taxon>Archaeosporales</taxon>
        <taxon>Ambisporaceae</taxon>
        <taxon>Ambispora</taxon>
    </lineage>
</organism>
<dbReference type="AlphaFoldDB" id="A0A9N9IXX0"/>
<proteinExistence type="predicted"/>
<keyword evidence="2" id="KW-1185">Reference proteome</keyword>
<dbReference type="EMBL" id="CAJVPS010042806">
    <property type="protein sequence ID" value="CAG8754675.1"/>
    <property type="molecule type" value="Genomic_DNA"/>
</dbReference>
<reference evidence="1" key="1">
    <citation type="submission" date="2021-06" db="EMBL/GenBank/DDBJ databases">
        <authorList>
            <person name="Kallberg Y."/>
            <person name="Tangrot J."/>
            <person name="Rosling A."/>
        </authorList>
    </citation>
    <scope>NUCLEOTIDE SEQUENCE</scope>
    <source>
        <strain evidence="1">FL130A</strain>
    </source>
</reference>
<name>A0A9N9IXX0_9GLOM</name>
<dbReference type="Proteomes" id="UP000789508">
    <property type="component" value="Unassembled WGS sequence"/>
</dbReference>
<evidence type="ECO:0000313" key="2">
    <source>
        <dbReference type="Proteomes" id="UP000789508"/>
    </source>
</evidence>
<protein>
    <submittedName>
        <fullName evidence="1">10925_t:CDS:1</fullName>
    </submittedName>
</protein>